<evidence type="ECO:0000259" key="5">
    <source>
        <dbReference type="Pfam" id="PF07992"/>
    </source>
</evidence>
<sequence>MDKLKLVMIGNGMAGVRTLEELLRIAPDLYDITVFGAEPHPNYNRILLSPVLAGEQTLDEIVLNPLAWYARHGITLHLGQAVTKIDRIRRTVTAADGSTAAYDRLLIATGSQPFVPPVPGADLDGVLSYRDIADTQAMIEAARTHRHAVVIGGGLLGLEAANGLALRGMAVTVVHLGEWLLNRQLDPTAGALLEASLRQRGLDFALGAQTAALQGDARGRVRAVRLQDGRELPADLVVMAAGIVPHTALAEQAGLLCQRGIVVNDTLQTVTDPRIYAVGECAAHRGVAYGLVAPLFEQARVCATHLAQFGIGRYRGSQTHTQLKVTGIHLFSAGDFMGGEGTEAILLSDPAGGLYKKLVLQGDRLVGVCLYGDTADGPWYFELLREGRALGPLRDRLMFGQRACQGAAPAQAPTWREAA</sequence>
<reference evidence="7 8" key="1">
    <citation type="submission" date="2019-09" db="EMBL/GenBank/DDBJ databases">
        <title>Draft genome sequences of 48 bacterial type strains from the CCUG.</title>
        <authorList>
            <person name="Tunovic T."/>
            <person name="Pineiro-Iglesias B."/>
            <person name="Unosson C."/>
            <person name="Inganas E."/>
            <person name="Ohlen M."/>
            <person name="Cardew S."/>
            <person name="Jensie-Markopoulos S."/>
            <person name="Salva-Serra F."/>
            <person name="Jaen-Luchoro D."/>
            <person name="Karlsson R."/>
            <person name="Svensson-Stadler L."/>
            <person name="Chun J."/>
            <person name="Moore E."/>
        </authorList>
    </citation>
    <scope>NUCLEOTIDE SEQUENCE [LARGE SCALE GENOMIC DNA]</scope>
    <source>
        <strain evidence="7 8">CCUG 30977</strain>
    </source>
</reference>
<feature type="domain" description="NADH-rubredoxin oxidoreductase C-terminal" evidence="6">
    <location>
        <begin position="321"/>
        <end position="387"/>
    </location>
</feature>
<keyword evidence="8" id="KW-1185">Reference proteome</keyword>
<organism evidence="7 8">
    <name type="scientific">Ideonella dechloratans</name>
    <dbReference type="NCBI Taxonomy" id="36863"/>
    <lineage>
        <taxon>Bacteria</taxon>
        <taxon>Pseudomonadati</taxon>
        <taxon>Pseudomonadota</taxon>
        <taxon>Betaproteobacteria</taxon>
        <taxon>Burkholderiales</taxon>
        <taxon>Sphaerotilaceae</taxon>
        <taxon>Ideonella</taxon>
    </lineage>
</organism>
<dbReference type="InterPro" id="IPR016156">
    <property type="entry name" value="FAD/NAD-linked_Rdtase_dimer_sf"/>
</dbReference>
<keyword evidence="4" id="KW-0274">FAD</keyword>
<dbReference type="AlphaFoldDB" id="A0A643F8Y9"/>
<comment type="cofactor">
    <cofactor evidence="1">
        <name>FAD</name>
        <dbReference type="ChEBI" id="CHEBI:57692"/>
    </cofactor>
</comment>
<dbReference type="EMBL" id="VZPB01000040">
    <property type="protein sequence ID" value="KAB0579071.1"/>
    <property type="molecule type" value="Genomic_DNA"/>
</dbReference>
<dbReference type="PRINTS" id="PR00368">
    <property type="entry name" value="FADPNR"/>
</dbReference>
<evidence type="ECO:0000313" key="7">
    <source>
        <dbReference type="EMBL" id="KAB0579071.1"/>
    </source>
</evidence>
<dbReference type="Pfam" id="PF18267">
    <property type="entry name" value="Rubredoxin_C"/>
    <property type="match status" value="1"/>
</dbReference>
<name>A0A643F8Y9_IDEDE</name>
<dbReference type="GO" id="GO:0016491">
    <property type="term" value="F:oxidoreductase activity"/>
    <property type="evidence" value="ECO:0007669"/>
    <property type="project" value="InterPro"/>
</dbReference>
<dbReference type="PANTHER" id="PTHR43429:SF3">
    <property type="entry name" value="NITRITE REDUCTASE [NAD(P)H]"/>
    <property type="match status" value="1"/>
</dbReference>
<gene>
    <name evidence="7" type="ORF">F7Q92_15425</name>
</gene>
<evidence type="ECO:0000256" key="1">
    <source>
        <dbReference type="ARBA" id="ARBA00001974"/>
    </source>
</evidence>
<dbReference type="Gene3D" id="3.50.50.60">
    <property type="entry name" value="FAD/NAD(P)-binding domain"/>
    <property type="match status" value="2"/>
</dbReference>
<dbReference type="Gene3D" id="3.30.390.30">
    <property type="match status" value="1"/>
</dbReference>
<proteinExistence type="inferred from homology"/>
<evidence type="ECO:0000256" key="2">
    <source>
        <dbReference type="ARBA" id="ARBA00006442"/>
    </source>
</evidence>
<evidence type="ECO:0000256" key="3">
    <source>
        <dbReference type="ARBA" id="ARBA00022630"/>
    </source>
</evidence>
<evidence type="ECO:0000256" key="4">
    <source>
        <dbReference type="ARBA" id="ARBA00022827"/>
    </source>
</evidence>
<evidence type="ECO:0000313" key="8">
    <source>
        <dbReference type="Proteomes" id="UP000430120"/>
    </source>
</evidence>
<dbReference type="PRINTS" id="PR00411">
    <property type="entry name" value="PNDRDTASEI"/>
</dbReference>
<keyword evidence="3" id="KW-0285">Flavoprotein</keyword>
<dbReference type="InterPro" id="IPR050260">
    <property type="entry name" value="FAD-bd_OxRdtase"/>
</dbReference>
<comment type="caution">
    <text evidence="7">The sequence shown here is derived from an EMBL/GenBank/DDBJ whole genome shotgun (WGS) entry which is preliminary data.</text>
</comment>
<dbReference type="OrthoDB" id="9768666at2"/>
<dbReference type="Proteomes" id="UP000430120">
    <property type="component" value="Unassembled WGS sequence"/>
</dbReference>
<dbReference type="PANTHER" id="PTHR43429">
    <property type="entry name" value="PYRIDINE NUCLEOTIDE-DISULFIDE OXIDOREDUCTASE DOMAIN-CONTAINING"/>
    <property type="match status" value="1"/>
</dbReference>
<dbReference type="Pfam" id="PF07992">
    <property type="entry name" value="Pyr_redox_2"/>
    <property type="match status" value="1"/>
</dbReference>
<dbReference type="InterPro" id="IPR036188">
    <property type="entry name" value="FAD/NAD-bd_sf"/>
</dbReference>
<protein>
    <submittedName>
        <fullName evidence="7">NAD(P)/FAD-dependent oxidoreductase</fullName>
    </submittedName>
</protein>
<dbReference type="InterPro" id="IPR041575">
    <property type="entry name" value="Rubredoxin_C"/>
</dbReference>
<feature type="domain" description="FAD/NAD(P)-binding" evidence="5">
    <location>
        <begin position="5"/>
        <end position="286"/>
    </location>
</feature>
<accession>A0A643F8Y9</accession>
<comment type="similarity">
    <text evidence="2">Belongs to the FAD-dependent oxidoreductase family.</text>
</comment>
<dbReference type="InterPro" id="IPR023753">
    <property type="entry name" value="FAD/NAD-binding_dom"/>
</dbReference>
<evidence type="ECO:0000259" key="6">
    <source>
        <dbReference type="Pfam" id="PF18267"/>
    </source>
</evidence>
<dbReference type="SUPFAM" id="SSF51905">
    <property type="entry name" value="FAD/NAD(P)-binding domain"/>
    <property type="match status" value="2"/>
</dbReference>